<keyword evidence="2" id="KW-0812">Transmembrane</keyword>
<keyword evidence="2" id="KW-0472">Membrane</keyword>
<dbReference type="SUPFAM" id="SSF54001">
    <property type="entry name" value="Cysteine proteinases"/>
    <property type="match status" value="1"/>
</dbReference>
<dbReference type="EMBL" id="CP039268">
    <property type="protein sequence ID" value="QGU33259.1"/>
    <property type="molecule type" value="Genomic_DNA"/>
</dbReference>
<evidence type="ECO:0000259" key="3">
    <source>
        <dbReference type="SMART" id="SM00460"/>
    </source>
</evidence>
<feature type="transmembrane region" description="Helical" evidence="2">
    <location>
        <begin position="135"/>
        <end position="156"/>
    </location>
</feature>
<feature type="transmembrane region" description="Helical" evidence="2">
    <location>
        <begin position="554"/>
        <end position="575"/>
    </location>
</feature>
<dbReference type="InterPro" id="IPR038765">
    <property type="entry name" value="Papain-like_cys_pep_sf"/>
</dbReference>
<evidence type="ECO:0000313" key="4">
    <source>
        <dbReference type="EMBL" id="QGU33259.1"/>
    </source>
</evidence>
<gene>
    <name evidence="4" type="ORF">E6P07_09880</name>
</gene>
<feature type="transmembrane region" description="Helical" evidence="2">
    <location>
        <begin position="112"/>
        <end position="129"/>
    </location>
</feature>
<dbReference type="PANTHER" id="PTHR42736:SF1">
    <property type="entry name" value="PROTEIN-GLUTAMINE GAMMA-GLUTAMYLTRANSFERASE"/>
    <property type="match status" value="1"/>
</dbReference>
<dbReference type="Gene3D" id="3.10.620.30">
    <property type="match status" value="1"/>
</dbReference>
<dbReference type="InterPro" id="IPR025403">
    <property type="entry name" value="TgpA-like_C"/>
</dbReference>
<protein>
    <submittedName>
        <fullName evidence="4">DUF3488 domain-containing protein</fullName>
    </submittedName>
</protein>
<dbReference type="SMART" id="SM00460">
    <property type="entry name" value="TGc"/>
    <property type="match status" value="1"/>
</dbReference>
<organism evidence="4 5">
    <name type="scientific">Thermochromatium tepidum ATCC 43061</name>
    <dbReference type="NCBI Taxonomy" id="316276"/>
    <lineage>
        <taxon>Bacteria</taxon>
        <taxon>Pseudomonadati</taxon>
        <taxon>Pseudomonadota</taxon>
        <taxon>Gammaproteobacteria</taxon>
        <taxon>Chromatiales</taxon>
        <taxon>Chromatiaceae</taxon>
        <taxon>Thermochromatium</taxon>
    </lineage>
</organism>
<feature type="transmembrane region" description="Helical" evidence="2">
    <location>
        <begin position="40"/>
        <end position="59"/>
    </location>
</feature>
<feature type="transmembrane region" description="Helical" evidence="2">
    <location>
        <begin position="168"/>
        <end position="187"/>
    </location>
</feature>
<dbReference type="RefSeq" id="WP_153975453.1">
    <property type="nucleotide sequence ID" value="NZ_CP039268.1"/>
</dbReference>
<dbReference type="InterPro" id="IPR002931">
    <property type="entry name" value="Transglutaminase-like"/>
</dbReference>
<dbReference type="PROSITE" id="PS51257">
    <property type="entry name" value="PROKAR_LIPOPROTEIN"/>
    <property type="match status" value="1"/>
</dbReference>
<dbReference type="PANTHER" id="PTHR42736">
    <property type="entry name" value="PROTEIN-GLUTAMINE GAMMA-GLUTAMYLTRANSFERASE"/>
    <property type="match status" value="1"/>
</dbReference>
<name>A0A6I6EE48_THETI</name>
<keyword evidence="2" id="KW-1133">Transmembrane helix</keyword>
<evidence type="ECO:0000256" key="2">
    <source>
        <dbReference type="SAM" id="Phobius"/>
    </source>
</evidence>
<proteinExistence type="predicted"/>
<dbReference type="OrthoDB" id="9804872at2"/>
<dbReference type="InterPro" id="IPR021878">
    <property type="entry name" value="TgpA_N"/>
</dbReference>
<dbReference type="Pfam" id="PF01841">
    <property type="entry name" value="Transglut_core"/>
    <property type="match status" value="1"/>
</dbReference>
<dbReference type="AlphaFoldDB" id="A0A6I6EE48"/>
<evidence type="ECO:0000313" key="5">
    <source>
        <dbReference type="Proteomes" id="UP000426424"/>
    </source>
</evidence>
<dbReference type="Proteomes" id="UP000426424">
    <property type="component" value="Chromosome"/>
</dbReference>
<dbReference type="InterPro" id="IPR052901">
    <property type="entry name" value="Bact_TGase-like"/>
</dbReference>
<dbReference type="Pfam" id="PF11992">
    <property type="entry name" value="TgpA_N"/>
    <property type="match status" value="1"/>
</dbReference>
<dbReference type="Pfam" id="PF13559">
    <property type="entry name" value="DUF4129"/>
    <property type="match status" value="1"/>
</dbReference>
<dbReference type="KEGG" id="ttp:E6P07_09880"/>
<accession>A0A6I6EE48</accession>
<keyword evidence="5" id="KW-1185">Reference proteome</keyword>
<reference evidence="4 5" key="1">
    <citation type="submission" date="2019-12" db="EMBL/GenBank/DDBJ databases">
        <title>The complete genome of the thermophilic, anoxygenic phototrophic gammaproteobacterium Thermochromatium tepidum.</title>
        <authorList>
            <person name="Sattley W.M."/>
            <person name="Swingley W.D."/>
            <person name="Burchell B.M."/>
            <person name="Gurbani S.A."/>
            <person name="Kujawa C.M."/>
            <person name="Nuccio D.A."/>
            <person name="Schladweiler J."/>
            <person name="Shaffer K.N."/>
            <person name="Stokes L.M."/>
            <person name="Touchman J.W."/>
            <person name="Blankenship R.E."/>
            <person name="Madigan M.T."/>
        </authorList>
    </citation>
    <scope>NUCLEOTIDE SEQUENCE [LARGE SCALE GENOMIC DNA]</scope>
    <source>
        <strain evidence="4 5">ATCC 43061</strain>
    </source>
</reference>
<feature type="region of interest" description="Disordered" evidence="1">
    <location>
        <begin position="660"/>
        <end position="699"/>
    </location>
</feature>
<sequence>MPKTDLIPETERPKRHQILWTTLLVAAACAPFVRSLDGQVVAFLTLILAIRLAALRWPATLPNRWIRALMAFAGLGNCLAAYHTISGQDGGSALLATMLVLKLLELDTKRDLRLVLILLGFLSVVQFLFDDSFLLTFYVGLIALGLVTLLTELNGGLGATGLRPALRVGLRLALQAIPLTLILFVLFPRLTAPLWSLGVDRSKALMGMSEIMEPGNISELVVNGEPAFRVRFAGQRPESNQLYWRGPVLWTTDGRRWTPGAPPSDGQEPARLIETSNPVEYEVVMEPTQQRWLFALDLPVSAPDGAAINPDFQLLSNQPVTVLKRYRVRSVLSYRTAEPDERVRGLALELPDNVTPRMRALVDGWRAQANDDWALVQRALVHFNRENFYYTLLPPKLGANPTDEFLFETRSGFCEHYASSFALLMRIAGIPSRIVLGYLGGETNAFGGYTLVRQSDAHAWVEVLIAGRGWVRVDPTAAVDASRIDNRVAIERLGAGTSARFDLGEATMLARWMRDLRLLGDTLEATWQNWVLDFSVQDQRRLMDRLGLGAWQEYGLAVLMVLAVSLTLGGLLLVLMHERTERDPLERLYARLCQRLARIGLPRRPSEGPSDYGRRIAAARPDLAPEIGAFLALYIPARYGERSTPETPKRLSALLRGLKPRAQPIQSAPKGIEQPPVSIGLESIDLQPPHRQIDRPRSS</sequence>
<evidence type="ECO:0000256" key="1">
    <source>
        <dbReference type="SAM" id="MobiDB-lite"/>
    </source>
</evidence>
<feature type="domain" description="Transglutaminase-like" evidence="3">
    <location>
        <begin position="406"/>
        <end position="477"/>
    </location>
</feature>